<gene>
    <name evidence="1" type="ORF">DFH07DRAFT_807675</name>
</gene>
<dbReference type="EMBL" id="JARJLG010000027">
    <property type="protein sequence ID" value="KAJ7768699.1"/>
    <property type="molecule type" value="Genomic_DNA"/>
</dbReference>
<reference evidence="1" key="1">
    <citation type="submission" date="2023-03" db="EMBL/GenBank/DDBJ databases">
        <title>Massive genome expansion in bonnet fungi (Mycena s.s.) driven by repeated elements and novel gene families across ecological guilds.</title>
        <authorList>
            <consortium name="Lawrence Berkeley National Laboratory"/>
            <person name="Harder C.B."/>
            <person name="Miyauchi S."/>
            <person name="Viragh M."/>
            <person name="Kuo A."/>
            <person name="Thoen E."/>
            <person name="Andreopoulos B."/>
            <person name="Lu D."/>
            <person name="Skrede I."/>
            <person name="Drula E."/>
            <person name="Henrissat B."/>
            <person name="Morin E."/>
            <person name="Kohler A."/>
            <person name="Barry K."/>
            <person name="LaButti K."/>
            <person name="Morin E."/>
            <person name="Salamov A."/>
            <person name="Lipzen A."/>
            <person name="Mereny Z."/>
            <person name="Hegedus B."/>
            <person name="Baldrian P."/>
            <person name="Stursova M."/>
            <person name="Weitz H."/>
            <person name="Taylor A."/>
            <person name="Grigoriev I.V."/>
            <person name="Nagy L.G."/>
            <person name="Martin F."/>
            <person name="Kauserud H."/>
        </authorList>
    </citation>
    <scope>NUCLEOTIDE SEQUENCE</scope>
    <source>
        <strain evidence="1">CBHHK188m</strain>
    </source>
</reference>
<sequence length="115" mass="13288">MTWIMSQRLIIHLHEASVKRRNESMGVAVTITQPFSSARDVSRALRSQFESKNDFILTVPDFNLDPMQGAPDILHDVGVQVRIERTVRMEETPRVYELEDYSRNSRTSTQHSKIS</sequence>
<dbReference type="Proteomes" id="UP001215280">
    <property type="component" value="Unassembled WGS sequence"/>
</dbReference>
<organism evidence="1 2">
    <name type="scientific">Mycena maculata</name>
    <dbReference type="NCBI Taxonomy" id="230809"/>
    <lineage>
        <taxon>Eukaryota</taxon>
        <taxon>Fungi</taxon>
        <taxon>Dikarya</taxon>
        <taxon>Basidiomycota</taxon>
        <taxon>Agaricomycotina</taxon>
        <taxon>Agaricomycetes</taxon>
        <taxon>Agaricomycetidae</taxon>
        <taxon>Agaricales</taxon>
        <taxon>Marasmiineae</taxon>
        <taxon>Mycenaceae</taxon>
        <taxon>Mycena</taxon>
    </lineage>
</organism>
<evidence type="ECO:0000313" key="2">
    <source>
        <dbReference type="Proteomes" id="UP001215280"/>
    </source>
</evidence>
<evidence type="ECO:0000313" key="1">
    <source>
        <dbReference type="EMBL" id="KAJ7768699.1"/>
    </source>
</evidence>
<proteinExistence type="predicted"/>
<name>A0AAD7NN79_9AGAR</name>
<protein>
    <submittedName>
        <fullName evidence="1">Uncharacterized protein</fullName>
    </submittedName>
</protein>
<dbReference type="AlphaFoldDB" id="A0AAD7NN79"/>
<comment type="caution">
    <text evidence="1">The sequence shown here is derived from an EMBL/GenBank/DDBJ whole genome shotgun (WGS) entry which is preliminary data.</text>
</comment>
<accession>A0AAD7NN79</accession>
<keyword evidence="2" id="KW-1185">Reference proteome</keyword>